<comment type="caution">
    <text evidence="7">The sequence shown here is derived from an EMBL/GenBank/DDBJ whole genome shotgun (WGS) entry which is preliminary data.</text>
</comment>
<dbReference type="InterPro" id="IPR050150">
    <property type="entry name" value="IgV_Light_Chain"/>
</dbReference>
<keyword evidence="4" id="KW-1280">Immunoglobulin</keyword>
<dbReference type="InterPro" id="IPR036179">
    <property type="entry name" value="Ig-like_dom_sf"/>
</dbReference>
<sequence>MLNSMDMRVSTKFLGLMMLWLTSARCDIQVTQSPSFLSATLGDRVTITCRASQDIKKYMAWYQQKPGEVPKPLIYYTSSLHSGVPSRFSGSGSGSDYSFTINSLEPEDVATYYCQQNYNLYHSDISHDKNHSEKQK</sequence>
<dbReference type="GO" id="GO:0005576">
    <property type="term" value="C:extracellular region"/>
    <property type="evidence" value="ECO:0007669"/>
    <property type="project" value="UniProtKB-ARBA"/>
</dbReference>
<evidence type="ECO:0000256" key="5">
    <source>
        <dbReference type="SAM" id="SignalP"/>
    </source>
</evidence>
<protein>
    <recommendedName>
        <fullName evidence="6">Ig-like domain-containing protein</fullName>
    </recommendedName>
</protein>
<evidence type="ECO:0000256" key="1">
    <source>
        <dbReference type="ARBA" id="ARBA00022859"/>
    </source>
</evidence>
<keyword evidence="2" id="KW-1064">Adaptive immunity</keyword>
<keyword evidence="1" id="KW-0391">Immunity</keyword>
<keyword evidence="5" id="KW-0732">Signal</keyword>
<evidence type="ECO:0000259" key="6">
    <source>
        <dbReference type="PROSITE" id="PS50835"/>
    </source>
</evidence>
<evidence type="ECO:0000313" key="7">
    <source>
        <dbReference type="EMBL" id="KAK7799206.1"/>
    </source>
</evidence>
<dbReference type="GO" id="GO:0002250">
    <property type="term" value="P:adaptive immune response"/>
    <property type="evidence" value="ECO:0007669"/>
    <property type="project" value="UniProtKB-KW"/>
</dbReference>
<dbReference type="Proteomes" id="UP001488838">
    <property type="component" value="Unassembled WGS sequence"/>
</dbReference>
<dbReference type="SMART" id="SM00409">
    <property type="entry name" value="IG"/>
    <property type="match status" value="1"/>
</dbReference>
<reference evidence="7 8" key="1">
    <citation type="journal article" date="2023" name="bioRxiv">
        <title>Conserved and derived expression patterns and positive selection on dental genes reveal complex evolutionary context of ever-growing rodent molars.</title>
        <authorList>
            <person name="Calamari Z.T."/>
            <person name="Song A."/>
            <person name="Cohen E."/>
            <person name="Akter M."/>
            <person name="Roy R.D."/>
            <person name="Hallikas O."/>
            <person name="Christensen M.M."/>
            <person name="Li P."/>
            <person name="Marangoni P."/>
            <person name="Jernvall J."/>
            <person name="Klein O.D."/>
        </authorList>
    </citation>
    <scope>NUCLEOTIDE SEQUENCE [LARGE SCALE GENOMIC DNA]</scope>
    <source>
        <strain evidence="7">V071</strain>
    </source>
</reference>
<keyword evidence="3" id="KW-1015">Disulfide bond</keyword>
<dbReference type="GO" id="GO:0005886">
    <property type="term" value="C:plasma membrane"/>
    <property type="evidence" value="ECO:0007669"/>
    <property type="project" value="UniProtKB-ARBA"/>
</dbReference>
<dbReference type="Gene3D" id="2.60.40.10">
    <property type="entry name" value="Immunoglobulins"/>
    <property type="match status" value="1"/>
</dbReference>
<dbReference type="EMBL" id="JBBHLL010000632">
    <property type="protein sequence ID" value="KAK7799206.1"/>
    <property type="molecule type" value="Genomic_DNA"/>
</dbReference>
<feature type="domain" description="Ig-like" evidence="6">
    <location>
        <begin position="28"/>
        <end position="126"/>
    </location>
</feature>
<dbReference type="InterPro" id="IPR003599">
    <property type="entry name" value="Ig_sub"/>
</dbReference>
<evidence type="ECO:0000256" key="4">
    <source>
        <dbReference type="ARBA" id="ARBA00043265"/>
    </source>
</evidence>
<gene>
    <name evidence="7" type="ORF">U0070_000764</name>
</gene>
<dbReference type="PROSITE" id="PS50835">
    <property type="entry name" value="IG_LIKE"/>
    <property type="match status" value="1"/>
</dbReference>
<dbReference type="AlphaFoldDB" id="A0AAW0HCH5"/>
<dbReference type="Pfam" id="PF07686">
    <property type="entry name" value="V-set"/>
    <property type="match status" value="1"/>
</dbReference>
<evidence type="ECO:0000313" key="8">
    <source>
        <dbReference type="Proteomes" id="UP001488838"/>
    </source>
</evidence>
<dbReference type="InterPro" id="IPR013106">
    <property type="entry name" value="Ig_V-set"/>
</dbReference>
<dbReference type="SUPFAM" id="SSF48726">
    <property type="entry name" value="Immunoglobulin"/>
    <property type="match status" value="1"/>
</dbReference>
<name>A0AAW0HCH5_MYOGA</name>
<evidence type="ECO:0000256" key="3">
    <source>
        <dbReference type="ARBA" id="ARBA00023157"/>
    </source>
</evidence>
<proteinExistence type="predicted"/>
<dbReference type="SMART" id="SM00406">
    <property type="entry name" value="IGv"/>
    <property type="match status" value="1"/>
</dbReference>
<feature type="chain" id="PRO_5043956751" description="Ig-like domain-containing protein" evidence="5">
    <location>
        <begin position="25"/>
        <end position="136"/>
    </location>
</feature>
<dbReference type="InterPro" id="IPR007110">
    <property type="entry name" value="Ig-like_dom"/>
</dbReference>
<dbReference type="FunFam" id="2.60.40.10:FF:000212">
    <property type="entry name" value="Immunoglobulin kappa chain variable 12-38"/>
    <property type="match status" value="1"/>
</dbReference>
<organism evidence="7 8">
    <name type="scientific">Myodes glareolus</name>
    <name type="common">Bank vole</name>
    <name type="synonym">Clethrionomys glareolus</name>
    <dbReference type="NCBI Taxonomy" id="447135"/>
    <lineage>
        <taxon>Eukaryota</taxon>
        <taxon>Metazoa</taxon>
        <taxon>Chordata</taxon>
        <taxon>Craniata</taxon>
        <taxon>Vertebrata</taxon>
        <taxon>Euteleostomi</taxon>
        <taxon>Mammalia</taxon>
        <taxon>Eutheria</taxon>
        <taxon>Euarchontoglires</taxon>
        <taxon>Glires</taxon>
        <taxon>Rodentia</taxon>
        <taxon>Myomorpha</taxon>
        <taxon>Muroidea</taxon>
        <taxon>Cricetidae</taxon>
        <taxon>Arvicolinae</taxon>
        <taxon>Myodes</taxon>
    </lineage>
</organism>
<dbReference type="InterPro" id="IPR013783">
    <property type="entry name" value="Ig-like_fold"/>
</dbReference>
<evidence type="ECO:0000256" key="2">
    <source>
        <dbReference type="ARBA" id="ARBA00023130"/>
    </source>
</evidence>
<feature type="signal peptide" evidence="5">
    <location>
        <begin position="1"/>
        <end position="24"/>
    </location>
</feature>
<dbReference type="GO" id="GO:0019814">
    <property type="term" value="C:immunoglobulin complex"/>
    <property type="evidence" value="ECO:0007669"/>
    <property type="project" value="UniProtKB-KW"/>
</dbReference>
<accession>A0AAW0HCH5</accession>
<dbReference type="PANTHER" id="PTHR23267">
    <property type="entry name" value="IMMUNOGLOBULIN LIGHT CHAIN"/>
    <property type="match status" value="1"/>
</dbReference>
<keyword evidence="8" id="KW-1185">Reference proteome</keyword>